<name>A0AB37HHN2_9BACI</name>
<accession>A0AB37HHN2</accession>
<reference evidence="1 2" key="1">
    <citation type="submission" date="2020-12" db="EMBL/GenBank/DDBJ databases">
        <title>Taxonomic evaluation of the Bacillus sporothermodurans group of bacteria based on whole genome sequences.</title>
        <authorList>
            <person name="Fiedler G."/>
            <person name="Herbstmann A.-D."/>
            <person name="Doll E."/>
            <person name="Wenning M."/>
            <person name="Brinks E."/>
            <person name="Kabisch J."/>
            <person name="Breitenwieser F."/>
            <person name="Lappann M."/>
            <person name="Boehnlein C."/>
            <person name="Franz C."/>
        </authorList>
    </citation>
    <scope>NUCLEOTIDE SEQUENCE [LARGE SCALE GENOMIC DNA]</scope>
    <source>
        <strain evidence="1 2">DSM 10599</strain>
    </source>
</reference>
<evidence type="ECO:0000313" key="1">
    <source>
        <dbReference type="EMBL" id="QQX27117.1"/>
    </source>
</evidence>
<sequence length="62" mass="7171">MIQSIQESLKRKVAHSEEVVSKELHTEEKSIEVLYINTISDEKIFQEYVVVPFLKLHLLSGS</sequence>
<dbReference type="AlphaFoldDB" id="A0AB37HHN2"/>
<gene>
    <name evidence="1" type="ORF">JGZ69_10345</name>
</gene>
<dbReference type="KEGG" id="hspo:JGZ69_10345"/>
<proteinExistence type="predicted"/>
<dbReference type="Proteomes" id="UP000595512">
    <property type="component" value="Chromosome"/>
</dbReference>
<dbReference type="EMBL" id="CP066701">
    <property type="protein sequence ID" value="QQX27117.1"/>
    <property type="molecule type" value="Genomic_DNA"/>
</dbReference>
<dbReference type="RefSeq" id="WP_202299927.1">
    <property type="nucleotide sequence ID" value="NZ_CP066701.1"/>
</dbReference>
<evidence type="ECO:0000313" key="2">
    <source>
        <dbReference type="Proteomes" id="UP000595512"/>
    </source>
</evidence>
<protein>
    <submittedName>
        <fullName evidence="1">Uncharacterized protein</fullName>
    </submittedName>
</protein>
<organism evidence="1 2">
    <name type="scientific">Heyndrickxia sporothermodurans</name>
    <dbReference type="NCBI Taxonomy" id="46224"/>
    <lineage>
        <taxon>Bacteria</taxon>
        <taxon>Bacillati</taxon>
        <taxon>Bacillota</taxon>
        <taxon>Bacilli</taxon>
        <taxon>Bacillales</taxon>
        <taxon>Bacillaceae</taxon>
        <taxon>Heyndrickxia</taxon>
    </lineage>
</organism>